<evidence type="ECO:0000256" key="1">
    <source>
        <dbReference type="SAM" id="Coils"/>
    </source>
</evidence>
<reference evidence="2" key="1">
    <citation type="journal article" date="2020" name="mSystems">
        <title>Genome- and Community-Level Interaction Insights into Carbon Utilization and Element Cycling Functions of Hydrothermarchaeota in Hydrothermal Sediment.</title>
        <authorList>
            <person name="Zhou Z."/>
            <person name="Liu Y."/>
            <person name="Xu W."/>
            <person name="Pan J."/>
            <person name="Luo Z.H."/>
            <person name="Li M."/>
        </authorList>
    </citation>
    <scope>NUCLEOTIDE SEQUENCE [LARGE SCALE GENOMIC DNA]</scope>
    <source>
        <strain evidence="2">SpSt-1181</strain>
    </source>
</reference>
<dbReference type="Proteomes" id="UP000886335">
    <property type="component" value="Unassembled WGS sequence"/>
</dbReference>
<evidence type="ECO:0000313" key="2">
    <source>
        <dbReference type="EMBL" id="HED31388.1"/>
    </source>
</evidence>
<organism evidence="2">
    <name type="scientific">Prosthecochloris aestuarii</name>
    <dbReference type="NCBI Taxonomy" id="1102"/>
    <lineage>
        <taxon>Bacteria</taxon>
        <taxon>Pseudomonadati</taxon>
        <taxon>Chlorobiota</taxon>
        <taxon>Chlorobiia</taxon>
        <taxon>Chlorobiales</taxon>
        <taxon>Chlorobiaceae</taxon>
        <taxon>Prosthecochloris</taxon>
    </lineage>
</organism>
<dbReference type="EMBL" id="DSBW01000152">
    <property type="protein sequence ID" value="HED31388.1"/>
    <property type="molecule type" value="Genomic_DNA"/>
</dbReference>
<feature type="coiled-coil region" evidence="1">
    <location>
        <begin position="1"/>
        <end position="28"/>
    </location>
</feature>
<proteinExistence type="predicted"/>
<name>A0A831WPB0_PROAE</name>
<accession>A0A831WPB0</accession>
<sequence length="69" mass="8374">MNIQESTLKEIREQIKQLKDIERMILEREKAKAIADIKSKIHKFNLSYGDIYDRTTKSRKTIYRNRYLV</sequence>
<protein>
    <submittedName>
        <fullName evidence="2">Uncharacterized protein</fullName>
    </submittedName>
</protein>
<gene>
    <name evidence="2" type="ORF">ENN50_06875</name>
</gene>
<comment type="caution">
    <text evidence="2">The sequence shown here is derived from an EMBL/GenBank/DDBJ whole genome shotgun (WGS) entry which is preliminary data.</text>
</comment>
<dbReference type="AlphaFoldDB" id="A0A831WPB0"/>
<keyword evidence="1" id="KW-0175">Coiled coil</keyword>